<evidence type="ECO:0000313" key="2">
    <source>
        <dbReference type="EMBL" id="KDQ54897.1"/>
    </source>
</evidence>
<gene>
    <name evidence="2" type="ORF">JAAARDRAFT_38013</name>
</gene>
<keyword evidence="3" id="KW-1185">Reference proteome</keyword>
<dbReference type="InParanoid" id="A0A067PUC6"/>
<sequence>MGLHTPSRLSVVPLLAHGNPTNTPPTISATHTPGKAPLHQRNHSDIEWNPKTHSGKPWHLDSRPEASKAKTASNQRK</sequence>
<name>A0A067PUC6_9AGAM</name>
<feature type="compositionally biased region" description="Basic and acidic residues" evidence="1">
    <location>
        <begin position="58"/>
        <end position="68"/>
    </location>
</feature>
<dbReference type="Proteomes" id="UP000027265">
    <property type="component" value="Unassembled WGS sequence"/>
</dbReference>
<feature type="compositionally biased region" description="Polar residues" evidence="1">
    <location>
        <begin position="19"/>
        <end position="31"/>
    </location>
</feature>
<evidence type="ECO:0000256" key="1">
    <source>
        <dbReference type="SAM" id="MobiDB-lite"/>
    </source>
</evidence>
<reference evidence="3" key="1">
    <citation type="journal article" date="2014" name="Proc. Natl. Acad. Sci. U.S.A.">
        <title>Extensive sampling of basidiomycete genomes demonstrates inadequacy of the white-rot/brown-rot paradigm for wood decay fungi.</title>
        <authorList>
            <person name="Riley R."/>
            <person name="Salamov A.A."/>
            <person name="Brown D.W."/>
            <person name="Nagy L.G."/>
            <person name="Floudas D."/>
            <person name="Held B.W."/>
            <person name="Levasseur A."/>
            <person name="Lombard V."/>
            <person name="Morin E."/>
            <person name="Otillar R."/>
            <person name="Lindquist E.A."/>
            <person name="Sun H."/>
            <person name="LaButti K.M."/>
            <person name="Schmutz J."/>
            <person name="Jabbour D."/>
            <person name="Luo H."/>
            <person name="Baker S.E."/>
            <person name="Pisabarro A.G."/>
            <person name="Walton J.D."/>
            <person name="Blanchette R.A."/>
            <person name="Henrissat B."/>
            <person name="Martin F."/>
            <person name="Cullen D."/>
            <person name="Hibbett D.S."/>
            <person name="Grigoriev I.V."/>
        </authorList>
    </citation>
    <scope>NUCLEOTIDE SEQUENCE [LARGE SCALE GENOMIC DNA]</scope>
    <source>
        <strain evidence="3">MUCL 33604</strain>
    </source>
</reference>
<proteinExistence type="predicted"/>
<protein>
    <submittedName>
        <fullName evidence="2">Uncharacterized protein</fullName>
    </submittedName>
</protein>
<evidence type="ECO:0000313" key="3">
    <source>
        <dbReference type="Proteomes" id="UP000027265"/>
    </source>
</evidence>
<dbReference type="AlphaFoldDB" id="A0A067PUC6"/>
<dbReference type="EMBL" id="KL197727">
    <property type="protein sequence ID" value="KDQ54897.1"/>
    <property type="molecule type" value="Genomic_DNA"/>
</dbReference>
<organism evidence="2 3">
    <name type="scientific">Jaapia argillacea MUCL 33604</name>
    <dbReference type="NCBI Taxonomy" id="933084"/>
    <lineage>
        <taxon>Eukaryota</taxon>
        <taxon>Fungi</taxon>
        <taxon>Dikarya</taxon>
        <taxon>Basidiomycota</taxon>
        <taxon>Agaricomycotina</taxon>
        <taxon>Agaricomycetes</taxon>
        <taxon>Agaricomycetidae</taxon>
        <taxon>Jaapiales</taxon>
        <taxon>Jaapiaceae</taxon>
        <taxon>Jaapia</taxon>
    </lineage>
</organism>
<dbReference type="HOGENOM" id="CLU_2638396_0_0_1"/>
<accession>A0A067PUC6</accession>
<feature type="region of interest" description="Disordered" evidence="1">
    <location>
        <begin position="1"/>
        <end position="77"/>
    </location>
</feature>